<dbReference type="Pfam" id="PF00731">
    <property type="entry name" value="AIRC"/>
    <property type="match status" value="1"/>
</dbReference>
<evidence type="ECO:0000256" key="1">
    <source>
        <dbReference type="ARBA" id="ARBA00022755"/>
    </source>
</evidence>
<reference evidence="7 8" key="1">
    <citation type="submission" date="2020-08" db="EMBL/GenBank/DDBJ databases">
        <title>Genomic Encyclopedia of Type Strains, Phase III (KMG-III): the genomes of soil and plant-associated and newly described type strains.</title>
        <authorList>
            <person name="Whitman W."/>
        </authorList>
    </citation>
    <scope>NUCLEOTIDE SEQUENCE [LARGE SCALE GENOMIC DNA]</scope>
    <source>
        <strain evidence="7 8">CECT 8799</strain>
    </source>
</reference>
<comment type="similarity">
    <text evidence="3">Belongs to the AIR carboxylase family. Class I subfamily.</text>
</comment>
<evidence type="ECO:0000256" key="3">
    <source>
        <dbReference type="HAMAP-Rule" id="MF_01929"/>
    </source>
</evidence>
<organism evidence="7 8">
    <name type="scientific">Microbulbifer rhizosphaerae</name>
    <dbReference type="NCBI Taxonomy" id="1562603"/>
    <lineage>
        <taxon>Bacteria</taxon>
        <taxon>Pseudomonadati</taxon>
        <taxon>Pseudomonadota</taxon>
        <taxon>Gammaproteobacteria</taxon>
        <taxon>Cellvibrionales</taxon>
        <taxon>Microbulbiferaceae</taxon>
        <taxon>Microbulbifer</taxon>
    </lineage>
</organism>
<evidence type="ECO:0000256" key="2">
    <source>
        <dbReference type="ARBA" id="ARBA00023235"/>
    </source>
</evidence>
<sequence>MSKPFVAILMGSDSDLPTMEAAFGVLEKFGIDYEVKVSSAHRTPKATHDYVTDADQRGCAVFICAAGMAAHLAGAVSATTLKPVIGVPINSSLDGLDALLSTVQMPGGIPVGTVAIGKAGAKNAAYLAAQIIGVADAEMHKKLVDERRANAEAIVAKDAELQKSLQQRKA</sequence>
<dbReference type="Proteomes" id="UP000535937">
    <property type="component" value="Unassembled WGS sequence"/>
</dbReference>
<dbReference type="PANTHER" id="PTHR23046:SF2">
    <property type="entry name" value="PHOSPHORIBOSYLAMINOIMIDAZOLE CARBOXYLASE"/>
    <property type="match status" value="1"/>
</dbReference>
<feature type="binding site" evidence="3 5">
    <location>
        <position position="12"/>
    </location>
    <ligand>
        <name>substrate</name>
    </ligand>
</feature>
<dbReference type="RefSeq" id="WP_183459956.1">
    <property type="nucleotide sequence ID" value="NZ_JACHWZ010000010.1"/>
</dbReference>
<protein>
    <recommendedName>
        <fullName evidence="3 4">N5-carboxyaminoimidazole ribonucleotide mutase</fullName>
        <shortName evidence="3 4">N5-CAIR mutase</shortName>
        <ecNumber evidence="3 4">5.4.99.18</ecNumber>
    </recommendedName>
    <alternativeName>
        <fullName evidence="3">5-(carboxyamino)imidazole ribonucleotide mutase</fullName>
    </alternativeName>
</protein>
<dbReference type="HAMAP" id="MF_01929">
    <property type="entry name" value="PurE_classI"/>
    <property type="match status" value="1"/>
</dbReference>
<evidence type="ECO:0000313" key="7">
    <source>
        <dbReference type="EMBL" id="MBB3061497.1"/>
    </source>
</evidence>
<comment type="catalytic activity">
    <reaction evidence="3 4">
        <text>5-carboxyamino-1-(5-phospho-D-ribosyl)imidazole + H(+) = 5-amino-1-(5-phospho-D-ribosyl)imidazole-4-carboxylate</text>
        <dbReference type="Rhea" id="RHEA:13193"/>
        <dbReference type="ChEBI" id="CHEBI:15378"/>
        <dbReference type="ChEBI" id="CHEBI:58730"/>
        <dbReference type="ChEBI" id="CHEBI:77657"/>
        <dbReference type="EC" id="5.4.99.18"/>
    </reaction>
</comment>
<evidence type="ECO:0000256" key="5">
    <source>
        <dbReference type="PIRSR" id="PIRSR001338-1"/>
    </source>
</evidence>
<dbReference type="SMART" id="SM01001">
    <property type="entry name" value="AIRC"/>
    <property type="match status" value="1"/>
</dbReference>
<dbReference type="NCBIfam" id="TIGR01162">
    <property type="entry name" value="purE"/>
    <property type="match status" value="1"/>
</dbReference>
<keyword evidence="8" id="KW-1185">Reference proteome</keyword>
<name>A0A7W4Z9B4_9GAMM</name>
<dbReference type="EMBL" id="JACHWZ010000010">
    <property type="protein sequence ID" value="MBB3061497.1"/>
    <property type="molecule type" value="Genomic_DNA"/>
</dbReference>
<evidence type="ECO:0000313" key="8">
    <source>
        <dbReference type="Proteomes" id="UP000535937"/>
    </source>
</evidence>
<proteinExistence type="inferred from homology"/>
<keyword evidence="2 3" id="KW-0413">Isomerase</keyword>
<dbReference type="PANTHER" id="PTHR23046">
    <property type="entry name" value="PHOSPHORIBOSYLAMINOIMIDAZOLE CARBOXYLASE CATALYTIC SUBUNIT"/>
    <property type="match status" value="1"/>
</dbReference>
<evidence type="ECO:0000259" key="6">
    <source>
        <dbReference type="SMART" id="SM01001"/>
    </source>
</evidence>
<dbReference type="Gene3D" id="3.40.50.1970">
    <property type="match status" value="1"/>
</dbReference>
<feature type="domain" description="PurE" evidence="6">
    <location>
        <begin position="4"/>
        <end position="154"/>
    </location>
</feature>
<dbReference type="InterPro" id="IPR024694">
    <property type="entry name" value="PurE_prokaryotes"/>
</dbReference>
<dbReference type="SUPFAM" id="SSF52255">
    <property type="entry name" value="N5-CAIR mutase (phosphoribosylaminoimidazole carboxylase, PurE)"/>
    <property type="match status" value="1"/>
</dbReference>
<comment type="caution">
    <text evidence="7">The sequence shown here is derived from an EMBL/GenBank/DDBJ whole genome shotgun (WGS) entry which is preliminary data.</text>
</comment>
<keyword evidence="1 3" id="KW-0658">Purine biosynthesis</keyword>
<gene>
    <name evidence="3" type="primary">purE</name>
    <name evidence="7" type="ORF">FHS09_002335</name>
</gene>
<feature type="binding site" evidence="3 5">
    <location>
        <position position="42"/>
    </location>
    <ligand>
        <name>substrate</name>
    </ligand>
</feature>
<evidence type="ECO:0000256" key="4">
    <source>
        <dbReference type="PIRNR" id="PIRNR001338"/>
    </source>
</evidence>
<comment type="function">
    <text evidence="3 4">Catalyzes the conversion of N5-carboxyaminoimidazole ribonucleotide (N5-CAIR) to 4-carboxy-5-aminoimidazole ribonucleotide (CAIR).</text>
</comment>
<accession>A0A7W4Z9B4</accession>
<dbReference type="PIRSF" id="PIRSF001338">
    <property type="entry name" value="AIR_carboxylase"/>
    <property type="match status" value="1"/>
</dbReference>
<dbReference type="UniPathway" id="UPA00074">
    <property type="reaction ID" value="UER00943"/>
</dbReference>
<dbReference type="InterPro" id="IPR000031">
    <property type="entry name" value="PurE_dom"/>
</dbReference>
<dbReference type="EC" id="5.4.99.18" evidence="3 4"/>
<dbReference type="AlphaFoldDB" id="A0A7W4Z9B4"/>
<dbReference type="GO" id="GO:0006189">
    <property type="term" value="P:'de novo' IMP biosynthetic process"/>
    <property type="evidence" value="ECO:0007669"/>
    <property type="project" value="UniProtKB-UniRule"/>
</dbReference>
<dbReference type="GO" id="GO:0034023">
    <property type="term" value="F:5-(carboxyamino)imidazole ribonucleotide mutase activity"/>
    <property type="evidence" value="ECO:0007669"/>
    <property type="project" value="UniProtKB-UniRule"/>
</dbReference>
<feature type="binding site" evidence="3 5">
    <location>
        <position position="15"/>
    </location>
    <ligand>
        <name>substrate</name>
    </ligand>
</feature>
<dbReference type="InterPro" id="IPR033747">
    <property type="entry name" value="PurE_ClassI"/>
</dbReference>
<comment type="pathway">
    <text evidence="3 4">Purine metabolism; IMP biosynthesis via de novo pathway; 5-amino-1-(5-phospho-D-ribosyl)imidazole-4-carboxylate from 5-amino-1-(5-phospho-D-ribosyl)imidazole (N5-CAIR route): step 2/2.</text>
</comment>